<dbReference type="AlphaFoldDB" id="M0ADU5"/>
<keyword evidence="4" id="KW-1185">Reference proteome</keyword>
<sequence length="95" mass="10996">MSTDTSDAREDNGNGTAKIDVRVPNRLLEEIDEEYERRGYTSRSEAIRDALRDWIEPPTKLSDETLKELEKSREQREQGETQSANDVRERLGLND</sequence>
<dbReference type="RefSeq" id="WP_006168457.1">
    <property type="nucleotide sequence ID" value="NZ_AOIN01000079.1"/>
</dbReference>
<feature type="compositionally biased region" description="Basic and acidic residues" evidence="1">
    <location>
        <begin position="86"/>
        <end position="95"/>
    </location>
</feature>
<dbReference type="GO" id="GO:0006355">
    <property type="term" value="P:regulation of DNA-templated transcription"/>
    <property type="evidence" value="ECO:0007669"/>
    <property type="project" value="InterPro"/>
</dbReference>
<accession>M0ADU5</accession>
<dbReference type="InterPro" id="IPR050192">
    <property type="entry name" value="CopG/NikR_regulator"/>
</dbReference>
<dbReference type="Pfam" id="PF01402">
    <property type="entry name" value="RHH_1"/>
    <property type="match status" value="1"/>
</dbReference>
<evidence type="ECO:0000313" key="4">
    <source>
        <dbReference type="Proteomes" id="UP000011693"/>
    </source>
</evidence>
<feature type="compositionally biased region" description="Basic and acidic residues" evidence="1">
    <location>
        <begin position="1"/>
        <end position="12"/>
    </location>
</feature>
<dbReference type="InterPro" id="IPR013321">
    <property type="entry name" value="Arc_rbn_hlx_hlx"/>
</dbReference>
<organism evidence="3 4">
    <name type="scientific">Natrialba chahannaoensis JCM 10990</name>
    <dbReference type="NCBI Taxonomy" id="1227492"/>
    <lineage>
        <taxon>Archaea</taxon>
        <taxon>Methanobacteriati</taxon>
        <taxon>Methanobacteriota</taxon>
        <taxon>Stenosarchaea group</taxon>
        <taxon>Halobacteria</taxon>
        <taxon>Halobacteriales</taxon>
        <taxon>Natrialbaceae</taxon>
        <taxon>Natrialba</taxon>
    </lineage>
</organism>
<dbReference type="SUPFAM" id="SSF47598">
    <property type="entry name" value="Ribbon-helix-helix"/>
    <property type="match status" value="1"/>
</dbReference>
<dbReference type="Gene3D" id="1.10.1220.10">
    <property type="entry name" value="Met repressor-like"/>
    <property type="match status" value="1"/>
</dbReference>
<dbReference type="PANTHER" id="PTHR34719">
    <property type="entry name" value="NICKEL-RESPONSIVE REGULATOR"/>
    <property type="match status" value="1"/>
</dbReference>
<feature type="domain" description="Ribbon-helix-helix protein CopG" evidence="2">
    <location>
        <begin position="19"/>
        <end position="56"/>
    </location>
</feature>
<dbReference type="STRING" id="1227492.C482_14844"/>
<dbReference type="EMBL" id="AOIN01000079">
    <property type="protein sequence ID" value="ELY96935.1"/>
    <property type="molecule type" value="Genomic_DNA"/>
</dbReference>
<feature type="region of interest" description="Disordered" evidence="1">
    <location>
        <begin position="58"/>
        <end position="95"/>
    </location>
</feature>
<dbReference type="InterPro" id="IPR002145">
    <property type="entry name" value="CopG"/>
</dbReference>
<gene>
    <name evidence="3" type="ORF">C482_14844</name>
</gene>
<feature type="region of interest" description="Disordered" evidence="1">
    <location>
        <begin position="1"/>
        <end position="21"/>
    </location>
</feature>
<proteinExistence type="predicted"/>
<name>M0ADU5_9EURY</name>
<comment type="caution">
    <text evidence="3">The sequence shown here is derived from an EMBL/GenBank/DDBJ whole genome shotgun (WGS) entry which is preliminary data.</text>
</comment>
<dbReference type="GO" id="GO:0003677">
    <property type="term" value="F:DNA binding"/>
    <property type="evidence" value="ECO:0007669"/>
    <property type="project" value="TreeGrafter"/>
</dbReference>
<evidence type="ECO:0000259" key="2">
    <source>
        <dbReference type="Pfam" id="PF01402"/>
    </source>
</evidence>
<protein>
    <submittedName>
        <fullName evidence="3">CopG family transcriptional regulator</fullName>
    </submittedName>
</protein>
<evidence type="ECO:0000256" key="1">
    <source>
        <dbReference type="SAM" id="MobiDB-lite"/>
    </source>
</evidence>
<dbReference type="CDD" id="cd22231">
    <property type="entry name" value="RHH_NikR_HicB-like"/>
    <property type="match status" value="1"/>
</dbReference>
<dbReference type="PANTHER" id="PTHR34719:SF2">
    <property type="entry name" value="NICKEL-RESPONSIVE REGULATOR"/>
    <property type="match status" value="1"/>
</dbReference>
<reference evidence="3 4" key="1">
    <citation type="journal article" date="2014" name="PLoS Genet.">
        <title>Phylogenetically driven sequencing of extremely halophilic archaea reveals strategies for static and dynamic osmo-response.</title>
        <authorList>
            <person name="Becker E.A."/>
            <person name="Seitzer P.M."/>
            <person name="Tritt A."/>
            <person name="Larsen D."/>
            <person name="Krusor M."/>
            <person name="Yao A.I."/>
            <person name="Wu D."/>
            <person name="Madern D."/>
            <person name="Eisen J.A."/>
            <person name="Darling A.E."/>
            <person name="Facciotti M.T."/>
        </authorList>
    </citation>
    <scope>NUCLEOTIDE SEQUENCE [LARGE SCALE GENOMIC DNA]</scope>
    <source>
        <strain evidence="3 4">JCM 10990</strain>
    </source>
</reference>
<dbReference type="PATRIC" id="fig|1227492.4.peg.2944"/>
<evidence type="ECO:0000313" key="3">
    <source>
        <dbReference type="EMBL" id="ELY96935.1"/>
    </source>
</evidence>
<feature type="compositionally biased region" description="Basic and acidic residues" evidence="1">
    <location>
        <begin position="58"/>
        <end position="79"/>
    </location>
</feature>
<dbReference type="InterPro" id="IPR010985">
    <property type="entry name" value="Ribbon_hlx_hlx"/>
</dbReference>
<dbReference type="Proteomes" id="UP000011693">
    <property type="component" value="Unassembled WGS sequence"/>
</dbReference>
<dbReference type="OrthoDB" id="25654at2157"/>